<name>A0A7G9REY9_9ACTN</name>
<protein>
    <submittedName>
        <fullName evidence="3">Uncharacterized protein</fullName>
    </submittedName>
</protein>
<feature type="transmembrane region" description="Helical" evidence="2">
    <location>
        <begin position="71"/>
        <end position="88"/>
    </location>
</feature>
<organism evidence="3 4">
    <name type="scientific">Nocardioides mesophilus</name>
    <dbReference type="NCBI Taxonomy" id="433659"/>
    <lineage>
        <taxon>Bacteria</taxon>
        <taxon>Bacillati</taxon>
        <taxon>Actinomycetota</taxon>
        <taxon>Actinomycetes</taxon>
        <taxon>Propionibacteriales</taxon>
        <taxon>Nocardioidaceae</taxon>
        <taxon>Nocardioides</taxon>
    </lineage>
</organism>
<gene>
    <name evidence="3" type="ORF">H9L09_07315</name>
</gene>
<keyword evidence="2" id="KW-0472">Membrane</keyword>
<dbReference type="AlphaFoldDB" id="A0A7G9REY9"/>
<reference evidence="3 4" key="1">
    <citation type="submission" date="2020-08" db="EMBL/GenBank/DDBJ databases">
        <title>Genome sequence of Nocardioides mesophilus KACC 16243T.</title>
        <authorList>
            <person name="Hyun D.-W."/>
            <person name="Bae J.-W."/>
        </authorList>
    </citation>
    <scope>NUCLEOTIDE SEQUENCE [LARGE SCALE GENOMIC DNA]</scope>
    <source>
        <strain evidence="3 4">KACC 16243</strain>
    </source>
</reference>
<dbReference type="Proteomes" id="UP000515947">
    <property type="component" value="Chromosome"/>
</dbReference>
<feature type="region of interest" description="Disordered" evidence="1">
    <location>
        <begin position="449"/>
        <end position="481"/>
    </location>
</feature>
<keyword evidence="2" id="KW-1133">Transmembrane helix</keyword>
<feature type="transmembrane region" description="Helical" evidence="2">
    <location>
        <begin position="94"/>
        <end position="114"/>
    </location>
</feature>
<feature type="transmembrane region" description="Helical" evidence="2">
    <location>
        <begin position="135"/>
        <end position="158"/>
    </location>
</feature>
<sequence length="616" mass="63010">MSSHAPRLALASVGIAVLAAVADWLVSAATLPYGVPVDAALFLGFAVMVLVCGLGAAWAGRRWPADTALEHAAGLLAPLVLGGVIVIWSTAPIWFRLVVLAALLGGGLLGLRSGSRDSDSGRQPRRPLRSETGSGSLEFVGVVILAAVLVTASVGVVASSSPAVKQTVFAQICRILGNECDAGQAPVNAAMKPQDCELYTAENKVSATVDVAFVRLAGGGTVQRSDKSNGEVEITLLNEGRGGAVAAAGGHGKVRFGDHSAGFDAEAEAAATVGLQSGQTYVFDNAAEADEFQRYLQGELAQDAAGSVNPVYGFGNKAWEFISGEDPPPNHGVQKEYTRFDVALEAKADVSVGFGTGAGVQASFMEAVGTEFDRGKDRDDTSDDRQTIFMQIDWSAAGNAGLPVVAGIDASHSASGVIKVTTDADGNPVQVQFVDRTSGGFQVGMQADQDSISPAGGDADAGGSGGKKPARSWNIGFTGGEDSSTVVTQTLDLDNPERQQAFADWVGAAGGTNVLASLGATTVPGVNSEDGDNITAFGDGAEGFAALMAEQSQVSVVEYDGKTWGLGLGGGVSLGLKVSADGEYEDKEAHSVKASYLGAPSSSGDRTAYDLPECVR</sequence>
<dbReference type="KEGG" id="nmes:H9L09_07315"/>
<evidence type="ECO:0000313" key="4">
    <source>
        <dbReference type="Proteomes" id="UP000515947"/>
    </source>
</evidence>
<evidence type="ECO:0000313" key="3">
    <source>
        <dbReference type="EMBL" id="QNN54164.1"/>
    </source>
</evidence>
<accession>A0A7G9REY9</accession>
<feature type="transmembrane region" description="Helical" evidence="2">
    <location>
        <begin position="38"/>
        <end position="59"/>
    </location>
</feature>
<keyword evidence="2" id="KW-0812">Transmembrane</keyword>
<evidence type="ECO:0000256" key="1">
    <source>
        <dbReference type="SAM" id="MobiDB-lite"/>
    </source>
</evidence>
<proteinExistence type="predicted"/>
<dbReference type="EMBL" id="CP060713">
    <property type="protein sequence ID" value="QNN54164.1"/>
    <property type="molecule type" value="Genomic_DNA"/>
</dbReference>
<dbReference type="RefSeq" id="WP_187580004.1">
    <property type="nucleotide sequence ID" value="NZ_CP060713.1"/>
</dbReference>
<evidence type="ECO:0000256" key="2">
    <source>
        <dbReference type="SAM" id="Phobius"/>
    </source>
</evidence>
<keyword evidence="4" id="KW-1185">Reference proteome</keyword>